<dbReference type="InterPro" id="IPR049326">
    <property type="entry name" value="Rhodopsin_dom_fungi"/>
</dbReference>
<feature type="domain" description="Rhodopsin" evidence="7">
    <location>
        <begin position="7"/>
        <end position="175"/>
    </location>
</feature>
<organism evidence="8 9">
    <name type="scientific">Gomphillus americanus</name>
    <dbReference type="NCBI Taxonomy" id="1940652"/>
    <lineage>
        <taxon>Eukaryota</taxon>
        <taxon>Fungi</taxon>
        <taxon>Dikarya</taxon>
        <taxon>Ascomycota</taxon>
        <taxon>Pezizomycotina</taxon>
        <taxon>Lecanoromycetes</taxon>
        <taxon>OSLEUM clade</taxon>
        <taxon>Ostropomycetidae</taxon>
        <taxon>Ostropales</taxon>
        <taxon>Graphidaceae</taxon>
        <taxon>Gomphilloideae</taxon>
        <taxon>Gomphillus</taxon>
    </lineage>
</organism>
<evidence type="ECO:0000256" key="6">
    <source>
        <dbReference type="SAM" id="Phobius"/>
    </source>
</evidence>
<evidence type="ECO:0000256" key="2">
    <source>
        <dbReference type="ARBA" id="ARBA00022692"/>
    </source>
</evidence>
<gene>
    <name evidence="8" type="ORF">GOMPHAMPRED_000346</name>
</gene>
<feature type="transmembrane region" description="Helical" evidence="6">
    <location>
        <begin position="156"/>
        <end position="175"/>
    </location>
</feature>
<evidence type="ECO:0000256" key="3">
    <source>
        <dbReference type="ARBA" id="ARBA00022989"/>
    </source>
</evidence>
<comment type="similarity">
    <text evidence="5">Belongs to the SAT4 family.</text>
</comment>
<comment type="subcellular location">
    <subcellularLocation>
        <location evidence="1">Membrane</location>
        <topology evidence="1">Multi-pass membrane protein</topology>
    </subcellularLocation>
</comment>
<dbReference type="PANTHER" id="PTHR33048:SF162">
    <property type="entry name" value="SATRATOXIN BIOSYNTHESIS SC1 CLUSTER PROTEIN 4"/>
    <property type="match status" value="1"/>
</dbReference>
<dbReference type="GO" id="GO:0016020">
    <property type="term" value="C:membrane"/>
    <property type="evidence" value="ECO:0007669"/>
    <property type="project" value="UniProtKB-SubCell"/>
</dbReference>
<dbReference type="Proteomes" id="UP000664169">
    <property type="component" value="Unassembled WGS sequence"/>
</dbReference>
<comment type="caution">
    <text evidence="8">The sequence shown here is derived from an EMBL/GenBank/DDBJ whole genome shotgun (WGS) entry which is preliminary data.</text>
</comment>
<evidence type="ECO:0000256" key="1">
    <source>
        <dbReference type="ARBA" id="ARBA00004141"/>
    </source>
</evidence>
<accession>A0A8H3EBN9</accession>
<dbReference type="PANTHER" id="PTHR33048">
    <property type="entry name" value="PTH11-LIKE INTEGRAL MEMBRANE PROTEIN (AFU_ORTHOLOGUE AFUA_5G11245)"/>
    <property type="match status" value="1"/>
</dbReference>
<keyword evidence="3 6" id="KW-1133">Transmembrane helix</keyword>
<evidence type="ECO:0000256" key="4">
    <source>
        <dbReference type="ARBA" id="ARBA00023136"/>
    </source>
</evidence>
<dbReference type="EMBL" id="CAJPDQ010000001">
    <property type="protein sequence ID" value="CAF9903529.1"/>
    <property type="molecule type" value="Genomic_DNA"/>
</dbReference>
<evidence type="ECO:0000313" key="9">
    <source>
        <dbReference type="Proteomes" id="UP000664169"/>
    </source>
</evidence>
<name>A0A8H3EBN9_9LECA</name>
<feature type="transmembrane region" description="Helical" evidence="6">
    <location>
        <begin position="35"/>
        <end position="58"/>
    </location>
</feature>
<sequence>MDIAIILSWISICSVKFSFLFLFRKLIDRLHNVLIYWWIVLVYVVVTSAYGTGVYFLMCPDVGTVKALQCATPSGIQRAVTYGTSQVVVDLIGDLLILAIPVHLIWKIKINRKQKFWLATSLCLTVVMISMTIIRISGQQTASGQLDTAWETYWNIASAEVGLIMTSATAFRTLYMSKTSVNKDPHHKQTPNSSNNDSWTWSLLRSSKRLMIRVVHPGSWATRNTSGNSAEAYKVTDDYSGYSSASSKKKLQHDELHALPGAYMTGIRTVISNAGSDPTSLSTVDTMQSYWEEEEMEKPMQVKVKMEK</sequence>
<feature type="transmembrane region" description="Helical" evidence="6">
    <location>
        <begin position="87"/>
        <end position="104"/>
    </location>
</feature>
<feature type="transmembrane region" description="Helical" evidence="6">
    <location>
        <begin position="116"/>
        <end position="136"/>
    </location>
</feature>
<keyword evidence="9" id="KW-1185">Reference proteome</keyword>
<evidence type="ECO:0000313" key="8">
    <source>
        <dbReference type="EMBL" id="CAF9903529.1"/>
    </source>
</evidence>
<evidence type="ECO:0000259" key="7">
    <source>
        <dbReference type="Pfam" id="PF20684"/>
    </source>
</evidence>
<dbReference type="AlphaFoldDB" id="A0A8H3EBN9"/>
<dbReference type="Pfam" id="PF20684">
    <property type="entry name" value="Fung_rhodopsin"/>
    <property type="match status" value="1"/>
</dbReference>
<keyword evidence="2 6" id="KW-0812">Transmembrane</keyword>
<keyword evidence="4 6" id="KW-0472">Membrane</keyword>
<protein>
    <recommendedName>
        <fullName evidence="7">Rhodopsin domain-containing protein</fullName>
    </recommendedName>
</protein>
<dbReference type="InterPro" id="IPR052337">
    <property type="entry name" value="SAT4-like"/>
</dbReference>
<dbReference type="OrthoDB" id="444631at2759"/>
<feature type="transmembrane region" description="Helical" evidence="6">
    <location>
        <begin position="6"/>
        <end position="23"/>
    </location>
</feature>
<reference evidence="8" key="1">
    <citation type="submission" date="2021-03" db="EMBL/GenBank/DDBJ databases">
        <authorList>
            <person name="Tagirdzhanova G."/>
        </authorList>
    </citation>
    <scope>NUCLEOTIDE SEQUENCE</scope>
</reference>
<proteinExistence type="inferred from homology"/>
<evidence type="ECO:0000256" key="5">
    <source>
        <dbReference type="ARBA" id="ARBA00038359"/>
    </source>
</evidence>